<feature type="region of interest" description="Disordered" evidence="1">
    <location>
        <begin position="78"/>
        <end position="135"/>
    </location>
</feature>
<feature type="compositionally biased region" description="Low complexity" evidence="1">
    <location>
        <begin position="1"/>
        <end position="16"/>
    </location>
</feature>
<dbReference type="RefSeq" id="WP_344066224.1">
    <property type="nucleotide sequence ID" value="NZ_BAAAOH010000001.1"/>
</dbReference>
<reference evidence="3 4" key="1">
    <citation type="journal article" date="2019" name="Int. J. Syst. Evol. Microbiol.">
        <title>The Global Catalogue of Microorganisms (GCM) 10K type strain sequencing project: providing services to taxonomists for standard genome sequencing and annotation.</title>
        <authorList>
            <consortium name="The Broad Institute Genomics Platform"/>
            <consortium name="The Broad Institute Genome Sequencing Center for Infectious Disease"/>
            <person name="Wu L."/>
            <person name="Ma J."/>
        </authorList>
    </citation>
    <scope>NUCLEOTIDE SEQUENCE [LARGE SCALE GENOMIC DNA]</scope>
    <source>
        <strain evidence="3 4">JCM 14902</strain>
    </source>
</reference>
<keyword evidence="2" id="KW-1133">Transmembrane helix</keyword>
<dbReference type="Proteomes" id="UP001500326">
    <property type="component" value="Unassembled WGS sequence"/>
</dbReference>
<feature type="transmembrane region" description="Helical" evidence="2">
    <location>
        <begin position="42"/>
        <end position="70"/>
    </location>
</feature>
<name>A0ABN2T558_9MICO</name>
<evidence type="ECO:0000256" key="1">
    <source>
        <dbReference type="SAM" id="MobiDB-lite"/>
    </source>
</evidence>
<protein>
    <submittedName>
        <fullName evidence="3">Uncharacterized protein</fullName>
    </submittedName>
</protein>
<evidence type="ECO:0000313" key="3">
    <source>
        <dbReference type="EMBL" id="GAA1997683.1"/>
    </source>
</evidence>
<evidence type="ECO:0000313" key="4">
    <source>
        <dbReference type="Proteomes" id="UP001500326"/>
    </source>
</evidence>
<keyword evidence="2" id="KW-0472">Membrane</keyword>
<keyword evidence="2" id="KW-0812">Transmembrane</keyword>
<comment type="caution">
    <text evidence="3">The sequence shown here is derived from an EMBL/GenBank/DDBJ whole genome shotgun (WGS) entry which is preliminary data.</text>
</comment>
<gene>
    <name evidence="3" type="ORF">GCM10009777_38480</name>
</gene>
<sequence length="135" mass="13905">MATTDQPQVPVPGQQPSAASLPTPSGEAAPAGPPAPRRHVGVIVGSIVGGLLLLAIAFGAGGLAGGVIGWTLGTHHGGGFVIDERGWPGQDERGWQQDGDGQMQREPGQPRERHDRFEQDGGRDDLPVPVPSPTS</sequence>
<organism evidence="3 4">
    <name type="scientific">Microbacterium pumilum</name>
    <dbReference type="NCBI Taxonomy" id="344165"/>
    <lineage>
        <taxon>Bacteria</taxon>
        <taxon>Bacillati</taxon>
        <taxon>Actinomycetota</taxon>
        <taxon>Actinomycetes</taxon>
        <taxon>Micrococcales</taxon>
        <taxon>Microbacteriaceae</taxon>
        <taxon>Microbacterium</taxon>
    </lineage>
</organism>
<evidence type="ECO:0000256" key="2">
    <source>
        <dbReference type="SAM" id="Phobius"/>
    </source>
</evidence>
<proteinExistence type="predicted"/>
<feature type="compositionally biased region" description="Basic and acidic residues" evidence="1">
    <location>
        <begin position="82"/>
        <end position="95"/>
    </location>
</feature>
<keyword evidence="4" id="KW-1185">Reference proteome</keyword>
<feature type="region of interest" description="Disordered" evidence="1">
    <location>
        <begin position="1"/>
        <end position="39"/>
    </location>
</feature>
<accession>A0ABN2T558</accession>
<dbReference type="EMBL" id="BAAAOH010000001">
    <property type="protein sequence ID" value="GAA1997683.1"/>
    <property type="molecule type" value="Genomic_DNA"/>
</dbReference>
<feature type="compositionally biased region" description="Basic and acidic residues" evidence="1">
    <location>
        <begin position="108"/>
        <end position="126"/>
    </location>
</feature>